<reference evidence="2 3" key="1">
    <citation type="submission" date="2015-08" db="EMBL/GenBank/DDBJ databases">
        <title>Comparative genomics of the Campylobacter concisus group.</title>
        <authorList>
            <person name="Yee E."/>
            <person name="Chapman M.H."/>
            <person name="Huynh S."/>
            <person name="Bono J.L."/>
            <person name="On S.L."/>
            <person name="St Leger J."/>
            <person name="Foster G."/>
            <person name="Parker C.T."/>
            <person name="Miller W.G."/>
        </authorList>
    </citation>
    <scope>NUCLEOTIDE SEQUENCE [LARGE SCALE GENOMIC DNA]</scope>
    <source>
        <strain evidence="2 3">RM9337</strain>
    </source>
</reference>
<name>A0AAW3ZU51_9BACT</name>
<evidence type="ECO:0000313" key="2">
    <source>
        <dbReference type="EMBL" id="MBE3608082.1"/>
    </source>
</evidence>
<dbReference type="AlphaFoldDB" id="A0AAW3ZU51"/>
<keyword evidence="1" id="KW-0472">Membrane</keyword>
<keyword evidence="1" id="KW-1133">Transmembrane helix</keyword>
<dbReference type="RefSeq" id="WP_170016189.1">
    <property type="nucleotide sequence ID" value="NZ_CP012545.1"/>
</dbReference>
<gene>
    <name evidence="2" type="ORF">CCAL9337_04980</name>
</gene>
<organism evidence="2 3">
    <name type="scientific">Campylobacter californiensis</name>
    <dbReference type="NCBI Taxonomy" id="1032243"/>
    <lineage>
        <taxon>Bacteria</taxon>
        <taxon>Pseudomonadati</taxon>
        <taxon>Campylobacterota</taxon>
        <taxon>Epsilonproteobacteria</taxon>
        <taxon>Campylobacterales</taxon>
        <taxon>Campylobacteraceae</taxon>
        <taxon>Campylobacter</taxon>
    </lineage>
</organism>
<dbReference type="EMBL" id="LIWG01000005">
    <property type="protein sequence ID" value="MBE3608082.1"/>
    <property type="molecule type" value="Genomic_DNA"/>
</dbReference>
<accession>A0AAW3ZU51</accession>
<keyword evidence="1" id="KW-0812">Transmembrane</keyword>
<dbReference type="Proteomes" id="UP000650616">
    <property type="component" value="Unassembled WGS sequence"/>
</dbReference>
<evidence type="ECO:0008006" key="4">
    <source>
        <dbReference type="Google" id="ProtNLM"/>
    </source>
</evidence>
<evidence type="ECO:0000313" key="3">
    <source>
        <dbReference type="Proteomes" id="UP000650616"/>
    </source>
</evidence>
<protein>
    <recommendedName>
        <fullName evidence="4">Tetratricopeptide repeat-like domain-containing protein</fullName>
    </recommendedName>
</protein>
<sequence length="187" mass="20984">MAIQENLTEIKKEIGAQEQFLESVIKSERFFKKYKKAIIFSAIIAVLGIAGFYGSKAINANRISAANEAYSKLILNPTDADALKILKEKEPTLYAIHQFKEAMRKEDIAQAKELLSLPIDPIVKQILSSQIGTQDGSILANYETLIKGYELLKEDKINEARAEFAKIPLDSPLMNLVKNLEHYQGNK</sequence>
<keyword evidence="3" id="KW-1185">Reference proteome</keyword>
<proteinExistence type="predicted"/>
<evidence type="ECO:0000256" key="1">
    <source>
        <dbReference type="SAM" id="Phobius"/>
    </source>
</evidence>
<feature type="transmembrane region" description="Helical" evidence="1">
    <location>
        <begin position="37"/>
        <end position="54"/>
    </location>
</feature>
<comment type="caution">
    <text evidence="2">The sequence shown here is derived from an EMBL/GenBank/DDBJ whole genome shotgun (WGS) entry which is preliminary data.</text>
</comment>